<evidence type="ECO:0000256" key="2">
    <source>
        <dbReference type="SAM" id="MobiDB-lite"/>
    </source>
</evidence>
<evidence type="ECO:0000259" key="3">
    <source>
        <dbReference type="Pfam" id="PF15070"/>
    </source>
</evidence>
<name>A0A183C0Z3_GLOPA</name>
<feature type="region of interest" description="Disordered" evidence="2">
    <location>
        <begin position="507"/>
        <end position="535"/>
    </location>
</feature>
<dbReference type="WBParaSite" id="GPLIN_000653600">
    <property type="protein sequence ID" value="GPLIN_000653600"/>
    <property type="gene ID" value="GPLIN_000653600"/>
</dbReference>
<dbReference type="Proteomes" id="UP000050741">
    <property type="component" value="Unassembled WGS sequence"/>
</dbReference>
<keyword evidence="1" id="KW-0175">Coiled coil</keyword>
<evidence type="ECO:0000313" key="4">
    <source>
        <dbReference type="Proteomes" id="UP000050741"/>
    </source>
</evidence>
<accession>A0A183C0Z3</accession>
<protein>
    <submittedName>
        <fullName evidence="5">GOLGA2L5 domain-containing protein</fullName>
    </submittedName>
</protein>
<feature type="domain" description="Golgin subfamily A conserved" evidence="3">
    <location>
        <begin position="418"/>
        <end position="510"/>
    </location>
</feature>
<feature type="compositionally biased region" description="Basic and acidic residues" evidence="2">
    <location>
        <begin position="72"/>
        <end position="81"/>
    </location>
</feature>
<dbReference type="PANTHER" id="PTHR10881:SF46">
    <property type="entry name" value="GOLGIN SUBFAMILY A MEMBER 2"/>
    <property type="match status" value="1"/>
</dbReference>
<dbReference type="InterPro" id="IPR024858">
    <property type="entry name" value="GOLGA"/>
</dbReference>
<evidence type="ECO:0000256" key="1">
    <source>
        <dbReference type="ARBA" id="ARBA00023054"/>
    </source>
</evidence>
<feature type="compositionally biased region" description="Polar residues" evidence="2">
    <location>
        <begin position="522"/>
        <end position="535"/>
    </location>
</feature>
<feature type="compositionally biased region" description="Polar residues" evidence="2">
    <location>
        <begin position="57"/>
        <end position="71"/>
    </location>
</feature>
<feature type="region of interest" description="Disordered" evidence="2">
    <location>
        <begin position="57"/>
        <end position="81"/>
    </location>
</feature>
<reference evidence="4" key="1">
    <citation type="submission" date="2014-05" db="EMBL/GenBank/DDBJ databases">
        <title>The genome and life-stage specific transcriptomes of Globodera pallida elucidate key aspects of plant parasitism by a cyst nematode.</title>
        <authorList>
            <person name="Cotton J.A."/>
            <person name="Lilley C.J."/>
            <person name="Jones L.M."/>
            <person name="Kikuchi T."/>
            <person name="Reid A.J."/>
            <person name="Thorpe P."/>
            <person name="Tsai I.J."/>
            <person name="Beasley H."/>
            <person name="Blok V."/>
            <person name="Cock P.J.A."/>
            <person name="Van den Akker S.E."/>
            <person name="Holroyd N."/>
            <person name="Hunt M."/>
            <person name="Mantelin S."/>
            <person name="Naghra H."/>
            <person name="Pain A."/>
            <person name="Palomares-Rius J.E."/>
            <person name="Zarowiecki M."/>
            <person name="Berriman M."/>
            <person name="Jones J.T."/>
            <person name="Urwin P.E."/>
        </authorList>
    </citation>
    <scope>NUCLEOTIDE SEQUENCE [LARGE SCALE GENOMIC DNA]</scope>
    <source>
        <strain evidence="4">Lindley</strain>
    </source>
</reference>
<dbReference type="InterPro" id="IPR043976">
    <property type="entry name" value="GOLGA_cons_dom"/>
</dbReference>
<dbReference type="GO" id="GO:0005801">
    <property type="term" value="C:cis-Golgi network"/>
    <property type="evidence" value="ECO:0007669"/>
    <property type="project" value="TreeGrafter"/>
</dbReference>
<dbReference type="GO" id="GO:0007030">
    <property type="term" value="P:Golgi organization"/>
    <property type="evidence" value="ECO:0007669"/>
    <property type="project" value="TreeGrafter"/>
</dbReference>
<dbReference type="GO" id="GO:0000137">
    <property type="term" value="C:Golgi cis cisterna"/>
    <property type="evidence" value="ECO:0007669"/>
    <property type="project" value="TreeGrafter"/>
</dbReference>
<dbReference type="PANTHER" id="PTHR10881">
    <property type="entry name" value="GOLGIN SUBFAMILY A MEMBER-RELATED"/>
    <property type="match status" value="1"/>
</dbReference>
<dbReference type="Pfam" id="PF15070">
    <property type="entry name" value="GOLGA2L5"/>
    <property type="match status" value="1"/>
</dbReference>
<keyword evidence="4" id="KW-1185">Reference proteome</keyword>
<proteinExistence type="predicted"/>
<dbReference type="GO" id="GO:0032580">
    <property type="term" value="C:Golgi cisterna membrane"/>
    <property type="evidence" value="ECO:0007669"/>
    <property type="project" value="TreeGrafter"/>
</dbReference>
<sequence length="609" mass="69206">MMLMQQDRIDAQGRIKSLYATKTQLEATIEQQQSDLSMRDIYIKQFSRHTGIADQSFEPNVQHSDGASSHSQESRKRLEDELSCHKERMAELQKKMQLIQEQHQSENAQSNAYILRLGEELSSLRSQNANLESSNNFLEEQLRILRKQLDETILLPSTSDKQKTNSTEPQMDLTDELDQLKNAVIELTTEKNVITTKLRETELLVQQNDNCFEEMKQSLDDAQSRISHFEQLQTVQSTMNTDVSLLSAQLQNEKATVSRAVAQNVELKVQLTELQDRLIVVINESAAKEDERLSALAAVERLSQQLSSNEKLLTEKEVAPKEDNDSKLHEALLVERCQQTEADDILLAVPYSGNETRTPWMAETSCNSSCDIGLQAEPEQGQTEKKICDNALLSNGEQLQHSPLHNCKSIEEGKKEPNDLAKRLETLCRENELYRNNNEKLEYCLTVLESENESIGEYIALYRFQRSQVQQRIAEKDSALHQLQQHNLQLMTFLSELRNSVLAVMQNNNNQSRNGSGRREQTPTSEEAQFTTTPMSDAEAVSVEQNQHQSATVIQREHSAPQMDDAMGRLMRILERSEAISRQATCLAAHQAQIHCTGCVECQGELFTL</sequence>
<organism evidence="4 5">
    <name type="scientific">Globodera pallida</name>
    <name type="common">Potato cyst nematode worm</name>
    <name type="synonym">Heterodera pallida</name>
    <dbReference type="NCBI Taxonomy" id="36090"/>
    <lineage>
        <taxon>Eukaryota</taxon>
        <taxon>Metazoa</taxon>
        <taxon>Ecdysozoa</taxon>
        <taxon>Nematoda</taxon>
        <taxon>Chromadorea</taxon>
        <taxon>Rhabditida</taxon>
        <taxon>Tylenchina</taxon>
        <taxon>Tylenchomorpha</taxon>
        <taxon>Tylenchoidea</taxon>
        <taxon>Heteroderidae</taxon>
        <taxon>Heteroderinae</taxon>
        <taxon>Globodera</taxon>
    </lineage>
</organism>
<evidence type="ECO:0000313" key="5">
    <source>
        <dbReference type="WBParaSite" id="GPLIN_000653600"/>
    </source>
</evidence>
<dbReference type="AlphaFoldDB" id="A0A183C0Z3"/>
<reference evidence="5" key="2">
    <citation type="submission" date="2016-06" db="UniProtKB">
        <authorList>
            <consortium name="WormBaseParasite"/>
        </authorList>
    </citation>
    <scope>IDENTIFICATION</scope>
</reference>